<name>A0ABX6MIC8_9BURK</name>
<reference evidence="1 2" key="1">
    <citation type="submission" date="2020-04" db="EMBL/GenBank/DDBJ databases">
        <title>Genome sequencing of novel species.</title>
        <authorList>
            <person name="Heo J."/>
            <person name="Kim S.-J."/>
            <person name="Kim J.-S."/>
            <person name="Hong S.-B."/>
            <person name="Kwon S.-W."/>
        </authorList>
    </citation>
    <scope>NUCLEOTIDE SEQUENCE [LARGE SCALE GENOMIC DNA]</scope>
    <source>
        <strain evidence="1 2">AF9R3</strain>
    </source>
</reference>
<dbReference type="PANTHER" id="PTHR40266">
    <property type="entry name" value="TOXIN HIGB-1"/>
    <property type="match status" value="1"/>
</dbReference>
<dbReference type="Pfam" id="PF05015">
    <property type="entry name" value="HigB-like_toxin"/>
    <property type="match status" value="1"/>
</dbReference>
<evidence type="ECO:0000313" key="1">
    <source>
        <dbReference type="EMBL" id="QJD94078.1"/>
    </source>
</evidence>
<dbReference type="SUPFAM" id="SSF143011">
    <property type="entry name" value="RelE-like"/>
    <property type="match status" value="1"/>
</dbReference>
<gene>
    <name evidence="1" type="ORF">HH213_10220</name>
</gene>
<dbReference type="PANTHER" id="PTHR40266:SF2">
    <property type="entry name" value="TOXIN HIGB-1"/>
    <property type="match status" value="1"/>
</dbReference>
<dbReference type="Proteomes" id="UP000503117">
    <property type="component" value="Chromosome"/>
</dbReference>
<protein>
    <submittedName>
        <fullName evidence="1">Killer protein</fullName>
    </submittedName>
</protein>
<dbReference type="InterPro" id="IPR007711">
    <property type="entry name" value="HigB-1"/>
</dbReference>
<keyword evidence="2" id="KW-1185">Reference proteome</keyword>
<evidence type="ECO:0000313" key="2">
    <source>
        <dbReference type="Proteomes" id="UP000503117"/>
    </source>
</evidence>
<organism evidence="1 2">
    <name type="scientific">Duganella dendranthematis</name>
    <dbReference type="NCBI Taxonomy" id="2728021"/>
    <lineage>
        <taxon>Bacteria</taxon>
        <taxon>Pseudomonadati</taxon>
        <taxon>Pseudomonadota</taxon>
        <taxon>Betaproteobacteria</taxon>
        <taxon>Burkholderiales</taxon>
        <taxon>Oxalobacteraceae</taxon>
        <taxon>Telluria group</taxon>
        <taxon>Duganella</taxon>
    </lineage>
</organism>
<sequence>MITSFKHKGLYRLYAYGAHAGIPCAHAARIVRMLDRLNSCCEPADMDLPGYKFHPLKGSRQGTYSVQVSGNWRITFCFANGNAFNVRLEDYH</sequence>
<accession>A0ABX6MIC8</accession>
<dbReference type="Gene3D" id="3.30.2310.20">
    <property type="entry name" value="RelE-like"/>
    <property type="match status" value="1"/>
</dbReference>
<dbReference type="EMBL" id="CP051684">
    <property type="protein sequence ID" value="QJD94078.1"/>
    <property type="molecule type" value="Genomic_DNA"/>
</dbReference>
<dbReference type="InterPro" id="IPR035093">
    <property type="entry name" value="RelE/ParE_toxin_dom_sf"/>
</dbReference>
<proteinExistence type="predicted"/>